<dbReference type="RefSeq" id="WP_338237189.1">
    <property type="nucleotide sequence ID" value="NZ_BQKE01000001.1"/>
</dbReference>
<accession>A0AAN4VX35</accession>
<reference evidence="1 2" key="1">
    <citation type="submission" date="2021-12" db="EMBL/GenBank/DDBJ databases">
        <title>Genome sequencing of bacteria with rrn-lacking chromosome and rrn-plasmid.</title>
        <authorList>
            <person name="Anda M."/>
            <person name="Iwasaki W."/>
        </authorList>
    </citation>
    <scope>NUCLEOTIDE SEQUENCE [LARGE SCALE GENOMIC DNA]</scope>
    <source>
        <strain evidence="1 2">NBRC 15940</strain>
    </source>
</reference>
<evidence type="ECO:0000313" key="2">
    <source>
        <dbReference type="Proteomes" id="UP001310022"/>
    </source>
</evidence>
<dbReference type="AlphaFoldDB" id="A0AAN4VX35"/>
<sequence>MSGISELRIFLGSGYSVYYRIEGNQIVLLINGGNKSTQGKNILKALFLSENTTMDTKNSLKQEISNFVFHEYLENEGDVFAFLREVIAEGTEEELLSSIKEPTHSPIGKDISLFRQKAFDRPEENLQKIKEILKG</sequence>
<keyword evidence="2" id="KW-1185">Reference proteome</keyword>
<name>A0AAN4VX35_9BACT</name>
<gene>
    <name evidence="1" type="ORF">PEDI_22610</name>
</gene>
<evidence type="ECO:0000313" key="1">
    <source>
        <dbReference type="EMBL" id="GJM61709.1"/>
    </source>
</evidence>
<organism evidence="1 2">
    <name type="scientific">Persicobacter diffluens</name>
    <dbReference type="NCBI Taxonomy" id="981"/>
    <lineage>
        <taxon>Bacteria</taxon>
        <taxon>Pseudomonadati</taxon>
        <taxon>Bacteroidota</taxon>
        <taxon>Cytophagia</taxon>
        <taxon>Cytophagales</taxon>
        <taxon>Persicobacteraceae</taxon>
        <taxon>Persicobacter</taxon>
    </lineage>
</organism>
<dbReference type="EMBL" id="BQKE01000001">
    <property type="protein sequence ID" value="GJM61709.1"/>
    <property type="molecule type" value="Genomic_DNA"/>
</dbReference>
<protein>
    <submittedName>
        <fullName evidence="1">Uncharacterized protein</fullName>
    </submittedName>
</protein>
<comment type="caution">
    <text evidence="1">The sequence shown here is derived from an EMBL/GenBank/DDBJ whole genome shotgun (WGS) entry which is preliminary data.</text>
</comment>
<dbReference type="Proteomes" id="UP001310022">
    <property type="component" value="Unassembled WGS sequence"/>
</dbReference>
<proteinExistence type="predicted"/>